<dbReference type="PROSITE" id="PS51257">
    <property type="entry name" value="PROKAR_LIPOPROTEIN"/>
    <property type="match status" value="1"/>
</dbReference>
<organism evidence="5 6">
    <name type="scientific">Candidatus Anaerobiospirillum pullicola</name>
    <dbReference type="NCBI Taxonomy" id="2838451"/>
    <lineage>
        <taxon>Bacteria</taxon>
        <taxon>Pseudomonadati</taxon>
        <taxon>Pseudomonadota</taxon>
        <taxon>Gammaproteobacteria</taxon>
        <taxon>Aeromonadales</taxon>
        <taxon>Succinivibrionaceae</taxon>
        <taxon>Anaerobiospirillum</taxon>
    </lineage>
</organism>
<protein>
    <submittedName>
        <fullName evidence="5">Alpha/beta hydrolase</fullName>
    </submittedName>
</protein>
<dbReference type="InterPro" id="IPR050300">
    <property type="entry name" value="GDXG_lipolytic_enzyme"/>
</dbReference>
<dbReference type="PANTHER" id="PTHR48081:SF30">
    <property type="entry name" value="ACETYL-HYDROLASE LIPR-RELATED"/>
    <property type="match status" value="1"/>
</dbReference>
<feature type="signal peptide" evidence="3">
    <location>
        <begin position="1"/>
        <end position="19"/>
    </location>
</feature>
<keyword evidence="3" id="KW-0732">Signal</keyword>
<evidence type="ECO:0000256" key="3">
    <source>
        <dbReference type="SAM" id="SignalP"/>
    </source>
</evidence>
<dbReference type="GO" id="GO:0004806">
    <property type="term" value="F:triacylglycerol lipase activity"/>
    <property type="evidence" value="ECO:0007669"/>
    <property type="project" value="TreeGrafter"/>
</dbReference>
<evidence type="ECO:0000259" key="4">
    <source>
        <dbReference type="Pfam" id="PF07859"/>
    </source>
</evidence>
<accession>A0A948TF01</accession>
<proteinExistence type="inferred from homology"/>
<comment type="caution">
    <text evidence="5">The sequence shown here is derived from an EMBL/GenBank/DDBJ whole genome shotgun (WGS) entry which is preliminary data.</text>
</comment>
<evidence type="ECO:0000256" key="2">
    <source>
        <dbReference type="ARBA" id="ARBA00022801"/>
    </source>
</evidence>
<name>A0A948TF01_9GAMM</name>
<dbReference type="InterPro" id="IPR029058">
    <property type="entry name" value="AB_hydrolase_fold"/>
</dbReference>
<sequence length="351" mass="38253">MSKTNFLQPTLLASAFALALVGCTSTTPTSTNETVVTHKLAPLTTVSPVLAKMVNAQGAGWDVHPKNAEEWTAFVQSSVPSSEQFAQEMIDRYQLTLSEEVIAGVQCFRISPPNQTEDKKDKLLVFFHGGGYVLNPGKAGLTEALQLAGIGGYTIIGIDYRMAPQYPFPAAIDDGFAVYKELVKTVPAAKIGVFGTSTGGAMSLVLPLQCQDNGVPLPGAVMAGTPWSDIDKVGDTYFSNEGDDNVLVSYDGWLGEATKVYANGHDLKDPYISPVYGDYSNFPPLLLVSGTRDLFLSNTVRVQEKMLKAERPVELIVYEGISHAQYYFNPDAPETKQHFINVTNFFERYLK</sequence>
<dbReference type="AlphaFoldDB" id="A0A948TF01"/>
<dbReference type="PANTHER" id="PTHR48081">
    <property type="entry name" value="AB HYDROLASE SUPERFAMILY PROTEIN C4A8.06C"/>
    <property type="match status" value="1"/>
</dbReference>
<comment type="similarity">
    <text evidence="1">Belongs to the 'GDXG' lipolytic enzyme family.</text>
</comment>
<feature type="domain" description="Alpha/beta hydrolase fold-3" evidence="4">
    <location>
        <begin position="124"/>
        <end position="324"/>
    </location>
</feature>
<keyword evidence="2 5" id="KW-0378">Hydrolase</keyword>
<feature type="chain" id="PRO_5036761574" evidence="3">
    <location>
        <begin position="20"/>
        <end position="351"/>
    </location>
</feature>
<dbReference type="InterPro" id="IPR013094">
    <property type="entry name" value="AB_hydrolase_3"/>
</dbReference>
<dbReference type="Proteomes" id="UP000733611">
    <property type="component" value="Unassembled WGS sequence"/>
</dbReference>
<dbReference type="EMBL" id="JAHLFE010000042">
    <property type="protein sequence ID" value="MBU3843679.1"/>
    <property type="molecule type" value="Genomic_DNA"/>
</dbReference>
<evidence type="ECO:0000256" key="1">
    <source>
        <dbReference type="ARBA" id="ARBA00010515"/>
    </source>
</evidence>
<reference evidence="5" key="2">
    <citation type="submission" date="2021-04" db="EMBL/GenBank/DDBJ databases">
        <authorList>
            <person name="Gilroy R."/>
        </authorList>
    </citation>
    <scope>NUCLEOTIDE SEQUENCE</scope>
    <source>
        <strain evidence="5">378</strain>
    </source>
</reference>
<dbReference type="Gene3D" id="3.40.50.1820">
    <property type="entry name" value="alpha/beta hydrolase"/>
    <property type="match status" value="1"/>
</dbReference>
<reference evidence="5" key="1">
    <citation type="journal article" date="2021" name="PeerJ">
        <title>Extensive microbial diversity within the chicken gut microbiome revealed by metagenomics and culture.</title>
        <authorList>
            <person name="Gilroy R."/>
            <person name="Ravi A."/>
            <person name="Getino M."/>
            <person name="Pursley I."/>
            <person name="Horton D.L."/>
            <person name="Alikhan N.F."/>
            <person name="Baker D."/>
            <person name="Gharbi K."/>
            <person name="Hall N."/>
            <person name="Watson M."/>
            <person name="Adriaenssens E.M."/>
            <person name="Foster-Nyarko E."/>
            <person name="Jarju S."/>
            <person name="Secka A."/>
            <person name="Antonio M."/>
            <person name="Oren A."/>
            <person name="Chaudhuri R.R."/>
            <person name="La Ragione R."/>
            <person name="Hildebrand F."/>
            <person name="Pallen M.J."/>
        </authorList>
    </citation>
    <scope>NUCLEOTIDE SEQUENCE</scope>
    <source>
        <strain evidence="5">378</strain>
    </source>
</reference>
<evidence type="ECO:0000313" key="6">
    <source>
        <dbReference type="Proteomes" id="UP000733611"/>
    </source>
</evidence>
<dbReference type="Pfam" id="PF07859">
    <property type="entry name" value="Abhydrolase_3"/>
    <property type="match status" value="1"/>
</dbReference>
<gene>
    <name evidence="5" type="ORF">H9847_02235</name>
</gene>
<evidence type="ECO:0000313" key="5">
    <source>
        <dbReference type="EMBL" id="MBU3843679.1"/>
    </source>
</evidence>
<dbReference type="SUPFAM" id="SSF53474">
    <property type="entry name" value="alpha/beta-Hydrolases"/>
    <property type="match status" value="1"/>
</dbReference>